<feature type="transmembrane region" description="Helical" evidence="1">
    <location>
        <begin position="61"/>
        <end position="79"/>
    </location>
</feature>
<evidence type="ECO:0000313" key="3">
    <source>
        <dbReference type="Proteomes" id="UP000037020"/>
    </source>
</evidence>
<keyword evidence="3" id="KW-1185">Reference proteome</keyword>
<keyword evidence="1" id="KW-1133">Transmembrane helix</keyword>
<comment type="caution">
    <text evidence="2">The sequence shown here is derived from an EMBL/GenBank/DDBJ whole genome shotgun (WGS) entry which is preliminary data.</text>
</comment>
<organism evidence="2 3">
    <name type="scientific">Streptomyces varsoviensis</name>
    <dbReference type="NCBI Taxonomy" id="67373"/>
    <lineage>
        <taxon>Bacteria</taxon>
        <taxon>Bacillati</taxon>
        <taxon>Actinomycetota</taxon>
        <taxon>Actinomycetes</taxon>
        <taxon>Kitasatosporales</taxon>
        <taxon>Streptomycetaceae</taxon>
        <taxon>Streptomyces</taxon>
    </lineage>
</organism>
<evidence type="ECO:0008006" key="4">
    <source>
        <dbReference type="Google" id="ProtNLM"/>
    </source>
</evidence>
<accession>A0ABR5J1Z2</accession>
<evidence type="ECO:0000256" key="1">
    <source>
        <dbReference type="SAM" id="Phobius"/>
    </source>
</evidence>
<protein>
    <recommendedName>
        <fullName evidence="4">Lipopolysaccharide assembly protein A domain-containing protein</fullName>
    </recommendedName>
</protein>
<keyword evidence="1" id="KW-0812">Transmembrane</keyword>
<feature type="transmembrane region" description="Helical" evidence="1">
    <location>
        <begin position="21"/>
        <end position="41"/>
    </location>
</feature>
<dbReference type="RefSeq" id="WP_030877338.1">
    <property type="nucleotide sequence ID" value="NZ_JBEZAH010000012.1"/>
</dbReference>
<dbReference type="Proteomes" id="UP000037020">
    <property type="component" value="Unassembled WGS sequence"/>
</dbReference>
<name>A0ABR5J1Z2_9ACTN</name>
<proteinExistence type="predicted"/>
<gene>
    <name evidence="2" type="ORF">ADK38_25915</name>
</gene>
<sequence>MSPKTSTKPSGGPSGGRARELVTPSRLLLLVIAILALVFVFENTRQVKVRLLLPEVTVPLWIALAVMLVIGWLVGRFVTFRRK</sequence>
<evidence type="ECO:0000313" key="2">
    <source>
        <dbReference type="EMBL" id="KOG87352.1"/>
    </source>
</evidence>
<dbReference type="EMBL" id="LGUT01002288">
    <property type="protein sequence ID" value="KOG87352.1"/>
    <property type="molecule type" value="Genomic_DNA"/>
</dbReference>
<reference evidence="2 3" key="1">
    <citation type="submission" date="2015-07" db="EMBL/GenBank/DDBJ databases">
        <authorList>
            <person name="Ju K.-S."/>
            <person name="Doroghazi J.R."/>
            <person name="Metcalf W.W."/>
        </authorList>
    </citation>
    <scope>NUCLEOTIDE SEQUENCE [LARGE SCALE GENOMIC DNA]</scope>
    <source>
        <strain evidence="2 3">NRRL B-3589</strain>
    </source>
</reference>
<keyword evidence="1" id="KW-0472">Membrane</keyword>